<evidence type="ECO:0000313" key="2">
    <source>
        <dbReference type="EMBL" id="MBO0652462.1"/>
    </source>
</evidence>
<dbReference type="EMBL" id="JAFMOF010000001">
    <property type="protein sequence ID" value="MBO0652462.1"/>
    <property type="molecule type" value="Genomic_DNA"/>
</dbReference>
<sequence>MKARMKNPAMILPDTMQGIQNLYKAMRQGGVPQELLELVYLRVSQINGCSACVYAGVTSAKKAGESDERLHAVAAWREAPFFTDAERAALALTEAATRIADRSGKAVPDDIWAEATGHFDEQQLAAIILMIATTNFFNRLNTTIEESAGATWA</sequence>
<dbReference type="Gene3D" id="1.20.1290.10">
    <property type="entry name" value="AhpD-like"/>
    <property type="match status" value="1"/>
</dbReference>
<protein>
    <submittedName>
        <fullName evidence="2">Carboxymuconolactone decarboxylase family protein</fullName>
    </submittedName>
</protein>
<dbReference type="SUPFAM" id="SSF69118">
    <property type="entry name" value="AhpD-like"/>
    <property type="match status" value="1"/>
</dbReference>
<comment type="caution">
    <text evidence="2">The sequence shown here is derived from an EMBL/GenBank/DDBJ whole genome shotgun (WGS) entry which is preliminary data.</text>
</comment>
<accession>A0A939FM33</accession>
<organism evidence="2 3">
    <name type="scientific">Streptomyces triculaminicus</name>
    <dbReference type="NCBI Taxonomy" id="2816232"/>
    <lineage>
        <taxon>Bacteria</taxon>
        <taxon>Bacillati</taxon>
        <taxon>Actinomycetota</taxon>
        <taxon>Actinomycetes</taxon>
        <taxon>Kitasatosporales</taxon>
        <taxon>Streptomycetaceae</taxon>
        <taxon>Streptomyces</taxon>
    </lineage>
</organism>
<dbReference type="PANTHER" id="PTHR34846">
    <property type="entry name" value="4-CARBOXYMUCONOLACTONE DECARBOXYLASE FAMILY PROTEIN (AFU_ORTHOLOGUE AFUA_6G11590)"/>
    <property type="match status" value="1"/>
</dbReference>
<reference evidence="2" key="1">
    <citation type="submission" date="2021-03" db="EMBL/GenBank/DDBJ databases">
        <title>Streptomyces strains.</title>
        <authorList>
            <person name="Lund M.B."/>
            <person name="Toerring T."/>
        </authorList>
    </citation>
    <scope>NUCLEOTIDE SEQUENCE</scope>
    <source>
        <strain evidence="2">JCM 4242</strain>
    </source>
</reference>
<dbReference type="Proteomes" id="UP000664781">
    <property type="component" value="Unassembled WGS sequence"/>
</dbReference>
<dbReference type="InterPro" id="IPR004675">
    <property type="entry name" value="AhpD_core"/>
</dbReference>
<dbReference type="InterPro" id="IPR003779">
    <property type="entry name" value="CMD-like"/>
</dbReference>
<keyword evidence="3" id="KW-1185">Reference proteome</keyword>
<proteinExistence type="predicted"/>
<name>A0A939FM33_9ACTN</name>
<feature type="domain" description="Carboxymuconolactone decarboxylase-like" evidence="1">
    <location>
        <begin position="13"/>
        <end position="94"/>
    </location>
</feature>
<gene>
    <name evidence="2" type="ORF">J1792_06570</name>
</gene>
<dbReference type="PANTHER" id="PTHR34846:SF7">
    <property type="entry name" value="BLL7811 PROTEIN"/>
    <property type="match status" value="1"/>
</dbReference>
<evidence type="ECO:0000313" key="3">
    <source>
        <dbReference type="Proteomes" id="UP000664781"/>
    </source>
</evidence>
<dbReference type="GO" id="GO:0051920">
    <property type="term" value="F:peroxiredoxin activity"/>
    <property type="evidence" value="ECO:0007669"/>
    <property type="project" value="InterPro"/>
</dbReference>
<dbReference type="InterPro" id="IPR029032">
    <property type="entry name" value="AhpD-like"/>
</dbReference>
<dbReference type="Pfam" id="PF02627">
    <property type="entry name" value="CMD"/>
    <property type="match status" value="1"/>
</dbReference>
<dbReference type="RefSeq" id="WP_207246803.1">
    <property type="nucleotide sequence ID" value="NZ_JAFMOF010000001.1"/>
</dbReference>
<evidence type="ECO:0000259" key="1">
    <source>
        <dbReference type="Pfam" id="PF02627"/>
    </source>
</evidence>
<dbReference type="NCBIfam" id="TIGR00778">
    <property type="entry name" value="ahpD_dom"/>
    <property type="match status" value="1"/>
</dbReference>
<dbReference type="AlphaFoldDB" id="A0A939FM33"/>